<evidence type="ECO:0000313" key="4">
    <source>
        <dbReference type="Proteomes" id="UP001156389"/>
    </source>
</evidence>
<feature type="domain" description="H repeat-associated protein N-terminal" evidence="2">
    <location>
        <begin position="33"/>
        <end position="76"/>
    </location>
</feature>
<comment type="caution">
    <text evidence="3">The sequence shown here is derived from an EMBL/GenBank/DDBJ whole genome shotgun (WGS) entry which is preliminary data.</text>
</comment>
<proteinExistence type="predicted"/>
<reference evidence="3 4" key="1">
    <citation type="submission" date="2021-10" db="EMBL/GenBank/DDBJ databases">
        <title>Streptomyces gossypii sp. nov., isolated from soil collected from cotton field.</title>
        <authorList>
            <person name="Ge X."/>
            <person name="Chen X."/>
            <person name="Liu W."/>
        </authorList>
    </citation>
    <scope>NUCLEOTIDE SEQUENCE [LARGE SCALE GENOMIC DNA]</scope>
    <source>
        <strain evidence="3 4">N2-109</strain>
    </source>
</reference>
<dbReference type="Proteomes" id="UP001156389">
    <property type="component" value="Unassembled WGS sequence"/>
</dbReference>
<accession>A0ABT2JU89</accession>
<evidence type="ECO:0000259" key="2">
    <source>
        <dbReference type="Pfam" id="PF13808"/>
    </source>
</evidence>
<dbReference type="InterPro" id="IPR032806">
    <property type="entry name" value="YbfD_N"/>
</dbReference>
<dbReference type="EMBL" id="JAJAGO010000006">
    <property type="protein sequence ID" value="MCT2590935.1"/>
    <property type="molecule type" value="Genomic_DNA"/>
</dbReference>
<gene>
    <name evidence="3" type="ORF">LHJ74_13620</name>
</gene>
<feature type="region of interest" description="Disordered" evidence="1">
    <location>
        <begin position="1"/>
        <end position="22"/>
    </location>
</feature>
<feature type="region of interest" description="Disordered" evidence="1">
    <location>
        <begin position="71"/>
        <end position="127"/>
    </location>
</feature>
<organism evidence="3 4">
    <name type="scientific">Streptomyces gossypii</name>
    <dbReference type="NCBI Taxonomy" id="2883101"/>
    <lineage>
        <taxon>Bacteria</taxon>
        <taxon>Bacillati</taxon>
        <taxon>Actinomycetota</taxon>
        <taxon>Actinomycetes</taxon>
        <taxon>Kitasatosporales</taxon>
        <taxon>Streptomycetaceae</taxon>
        <taxon>Streptomyces</taxon>
    </lineage>
</organism>
<sequence>MSSSLVDALARHREDADPACPPADLRTLAQIRDEVPDPRRVHGCRYRIGSLLALCLVAVLGGAKSVTAIASSSAAQSATPRCSSSSSTVTSSRRSATPPSRGMGVWKRSCARLRPRASRSLRPDPMS</sequence>
<protein>
    <submittedName>
        <fullName evidence="3">Transposase family protein</fullName>
    </submittedName>
</protein>
<name>A0ABT2JU89_9ACTN</name>
<dbReference type="RefSeq" id="WP_375546744.1">
    <property type="nucleotide sequence ID" value="NZ_JAJAGO010000006.1"/>
</dbReference>
<evidence type="ECO:0000313" key="3">
    <source>
        <dbReference type="EMBL" id="MCT2590935.1"/>
    </source>
</evidence>
<evidence type="ECO:0000256" key="1">
    <source>
        <dbReference type="SAM" id="MobiDB-lite"/>
    </source>
</evidence>
<feature type="compositionally biased region" description="Low complexity" evidence="1">
    <location>
        <begin position="71"/>
        <end position="101"/>
    </location>
</feature>
<feature type="compositionally biased region" description="Basic residues" evidence="1">
    <location>
        <begin position="109"/>
        <end position="119"/>
    </location>
</feature>
<keyword evidence="4" id="KW-1185">Reference proteome</keyword>
<dbReference type="Pfam" id="PF13808">
    <property type="entry name" value="DDE_Tnp_1_assoc"/>
    <property type="match status" value="1"/>
</dbReference>